<evidence type="ECO:0000256" key="6">
    <source>
        <dbReference type="ARBA" id="ARBA00023180"/>
    </source>
</evidence>
<protein>
    <submittedName>
        <fullName evidence="10">Calcineurin-like phosphoesterase</fullName>
    </submittedName>
</protein>
<dbReference type="OrthoDB" id="348678at2759"/>
<accession>A0A9K3LAE9</accession>
<keyword evidence="7" id="KW-0812">Transmembrane</keyword>
<dbReference type="CDD" id="cd00842">
    <property type="entry name" value="MPP_ASMase"/>
    <property type="match status" value="1"/>
</dbReference>
<comment type="caution">
    <text evidence="10">The sequence shown here is derived from an EMBL/GenBank/DDBJ whole genome shotgun (WGS) entry which is preliminary data.</text>
</comment>
<dbReference type="PANTHER" id="PTHR10340:SF57">
    <property type="entry name" value="METALLOPHOS DOMAIN-CONTAINING PROTEIN"/>
    <property type="match status" value="1"/>
</dbReference>
<reference evidence="10" key="2">
    <citation type="submission" date="2021-04" db="EMBL/GenBank/DDBJ databases">
        <authorList>
            <person name="Podell S."/>
        </authorList>
    </citation>
    <scope>NUCLEOTIDE SEQUENCE</scope>
    <source>
        <strain evidence="10">Hildebrandi</strain>
    </source>
</reference>
<keyword evidence="5" id="KW-0862">Zinc</keyword>
<keyword evidence="7" id="KW-1133">Transmembrane helix</keyword>
<evidence type="ECO:0000256" key="4">
    <source>
        <dbReference type="ARBA" id="ARBA00022801"/>
    </source>
</evidence>
<keyword evidence="11" id="KW-1185">Reference proteome</keyword>
<feature type="transmembrane region" description="Helical" evidence="7">
    <location>
        <begin position="438"/>
        <end position="458"/>
    </location>
</feature>
<evidence type="ECO:0000313" key="10">
    <source>
        <dbReference type="EMBL" id="KAG7358427.1"/>
    </source>
</evidence>
<dbReference type="Pfam" id="PF19272">
    <property type="entry name" value="ASMase_C"/>
    <property type="match status" value="1"/>
</dbReference>
<dbReference type="PANTHER" id="PTHR10340">
    <property type="entry name" value="SPHINGOMYELIN PHOSPHODIESTERASE"/>
    <property type="match status" value="1"/>
</dbReference>
<evidence type="ECO:0000256" key="5">
    <source>
        <dbReference type="ARBA" id="ARBA00022833"/>
    </source>
</evidence>
<evidence type="ECO:0000256" key="2">
    <source>
        <dbReference type="ARBA" id="ARBA00022723"/>
    </source>
</evidence>
<reference evidence="10" key="1">
    <citation type="journal article" date="2021" name="Sci. Rep.">
        <title>Diploid genomic architecture of Nitzschia inconspicua, an elite biomass production diatom.</title>
        <authorList>
            <person name="Oliver A."/>
            <person name="Podell S."/>
            <person name="Pinowska A."/>
            <person name="Traller J.C."/>
            <person name="Smith S.R."/>
            <person name="McClure R."/>
            <person name="Beliaev A."/>
            <person name="Bohutskyi P."/>
            <person name="Hill E.A."/>
            <person name="Rabines A."/>
            <person name="Zheng H."/>
            <person name="Allen L.Z."/>
            <person name="Kuo A."/>
            <person name="Grigoriev I.V."/>
            <person name="Allen A.E."/>
            <person name="Hazlebeck D."/>
            <person name="Allen E.E."/>
        </authorList>
    </citation>
    <scope>NUCLEOTIDE SEQUENCE</scope>
    <source>
        <strain evidence="10">Hildebrandi</strain>
    </source>
</reference>
<evidence type="ECO:0000259" key="8">
    <source>
        <dbReference type="Pfam" id="PF00149"/>
    </source>
</evidence>
<keyword evidence="2" id="KW-0479">Metal-binding</keyword>
<keyword evidence="7" id="KW-0472">Membrane</keyword>
<dbReference type="Proteomes" id="UP000693970">
    <property type="component" value="Unassembled WGS sequence"/>
</dbReference>
<dbReference type="Pfam" id="PF00149">
    <property type="entry name" value="Metallophos"/>
    <property type="match status" value="1"/>
</dbReference>
<name>A0A9K3LAE9_9STRA</name>
<feature type="domain" description="Sphingomyelin phosphodiesterase C-terminal" evidence="9">
    <location>
        <begin position="285"/>
        <end position="426"/>
    </location>
</feature>
<evidence type="ECO:0000256" key="1">
    <source>
        <dbReference type="ARBA" id="ARBA00001947"/>
    </source>
</evidence>
<dbReference type="InterPro" id="IPR004843">
    <property type="entry name" value="Calcineurin-like_PHP"/>
</dbReference>
<comment type="cofactor">
    <cofactor evidence="1">
        <name>Zn(2+)</name>
        <dbReference type="ChEBI" id="CHEBI:29105"/>
    </cofactor>
</comment>
<evidence type="ECO:0000256" key="7">
    <source>
        <dbReference type="SAM" id="Phobius"/>
    </source>
</evidence>
<proteinExistence type="predicted"/>
<dbReference type="InterPro" id="IPR041805">
    <property type="entry name" value="ASMase/PPN1_MPP"/>
</dbReference>
<keyword evidence="6" id="KW-0325">Glycoprotein</keyword>
<dbReference type="GO" id="GO:0046872">
    <property type="term" value="F:metal ion binding"/>
    <property type="evidence" value="ECO:0007669"/>
    <property type="project" value="UniProtKB-KW"/>
</dbReference>
<organism evidence="10 11">
    <name type="scientific">Nitzschia inconspicua</name>
    <dbReference type="NCBI Taxonomy" id="303405"/>
    <lineage>
        <taxon>Eukaryota</taxon>
        <taxon>Sar</taxon>
        <taxon>Stramenopiles</taxon>
        <taxon>Ochrophyta</taxon>
        <taxon>Bacillariophyta</taxon>
        <taxon>Bacillariophyceae</taxon>
        <taxon>Bacillariophycidae</taxon>
        <taxon>Bacillariales</taxon>
        <taxon>Bacillariaceae</taxon>
        <taxon>Nitzschia</taxon>
    </lineage>
</organism>
<dbReference type="EMBL" id="JAGRRH010000014">
    <property type="protein sequence ID" value="KAG7358427.1"/>
    <property type="molecule type" value="Genomic_DNA"/>
</dbReference>
<evidence type="ECO:0000259" key="9">
    <source>
        <dbReference type="Pfam" id="PF19272"/>
    </source>
</evidence>
<evidence type="ECO:0000256" key="3">
    <source>
        <dbReference type="ARBA" id="ARBA00022729"/>
    </source>
</evidence>
<sequence>MGAFLWLSDFHLDPYYGTPHAASASQSSICSQTSTLQQFPLGHVGCDASPGLMKEVLLHLASSTDVANIDFVLVTGDFSRHATDQLDDSVPATQSILSTVAEALKETFPSIPIIPCIGNNDVFPDYTVDLEVSGTENAILNISLGGFKSLFDSQESLETFSKGGYFARNVADSLTLLSLNTVMYSINHLPDQTYLDDPMGQLAWLREQLESASTDGGSVYIVGHIPPTIGSNRHSQFWHDKYMDLYFDVLRDYQDTVVKGHLFGHLHSDEFRFLRPFSSSLAVPLYIAPSVTPVYGSNPSYRLVQYDNRTSELLDYQTYYLDLQTLHHYMNTSNDTAAVGFEAIWTSEGPGFATTYDLKNMSTQSLQALIARLTQPLVSSRRIWQAFLDRQYVSSTDQELCDDLCRTDWLCTLQATSKGDYDACVLDSTRIKLQRDRLLMALSITFGIVLAGFLALGCRRNFKRRHFLQVGQYDESHLKGVVQRDTETCARTARGAEINNVERGEMA</sequence>
<gene>
    <name evidence="10" type="ORF">IV203_015015</name>
</gene>
<evidence type="ECO:0000313" key="11">
    <source>
        <dbReference type="Proteomes" id="UP000693970"/>
    </source>
</evidence>
<dbReference type="GO" id="GO:0016787">
    <property type="term" value="F:hydrolase activity"/>
    <property type="evidence" value="ECO:0007669"/>
    <property type="project" value="UniProtKB-KW"/>
</dbReference>
<keyword evidence="4" id="KW-0378">Hydrolase</keyword>
<keyword evidence="3" id="KW-0732">Signal</keyword>
<dbReference type="InterPro" id="IPR045473">
    <property type="entry name" value="ASM_C"/>
</dbReference>
<dbReference type="AlphaFoldDB" id="A0A9K3LAE9"/>
<feature type="domain" description="Calcineurin-like phosphoesterase" evidence="8">
    <location>
        <begin position="6"/>
        <end position="268"/>
    </location>
</feature>